<feature type="repeat" description="TPR" evidence="3">
    <location>
        <begin position="121"/>
        <end position="154"/>
    </location>
</feature>
<dbReference type="Gene3D" id="1.25.40.10">
    <property type="entry name" value="Tetratricopeptide repeat domain"/>
    <property type="match status" value="2"/>
</dbReference>
<comment type="caution">
    <text evidence="6">The sequence shown here is derived from an EMBL/GenBank/DDBJ whole genome shotgun (WGS) entry which is preliminary data.</text>
</comment>
<reference evidence="6 7" key="1">
    <citation type="submission" date="2017-10" db="EMBL/GenBank/DDBJ databases">
        <title>Novel microbial diversity and functional potential in the marine mammal oral microbiome.</title>
        <authorList>
            <person name="Dudek N.K."/>
            <person name="Sun C.L."/>
            <person name="Burstein D."/>
            <person name="Kantor R.S."/>
            <person name="Aliaga Goltsman D.S."/>
            <person name="Bik E.M."/>
            <person name="Thomas B.C."/>
            <person name="Banfield J.F."/>
            <person name="Relman D.A."/>
        </authorList>
    </citation>
    <scope>NUCLEOTIDE SEQUENCE [LARGE SCALE GENOMIC DNA]</scope>
    <source>
        <strain evidence="6">DOLJORAL78_47_16</strain>
    </source>
</reference>
<evidence type="ECO:0000259" key="5">
    <source>
        <dbReference type="Pfam" id="PF13717"/>
    </source>
</evidence>
<dbReference type="Proteomes" id="UP000230821">
    <property type="component" value="Unassembled WGS sequence"/>
</dbReference>
<dbReference type="InterPro" id="IPR011990">
    <property type="entry name" value="TPR-like_helical_dom_sf"/>
</dbReference>
<evidence type="ECO:0000256" key="1">
    <source>
        <dbReference type="ARBA" id="ARBA00022737"/>
    </source>
</evidence>
<feature type="repeat" description="TPR" evidence="3">
    <location>
        <begin position="209"/>
        <end position="242"/>
    </location>
</feature>
<dbReference type="InterPro" id="IPR050498">
    <property type="entry name" value="Ycf3"/>
</dbReference>
<sequence>MRVQCPQCGVGGKIPDDQIPSNGRSIICPKCKNAFFVKRAFSQGTPRSAAPDVTSIYHEGVQLLKQKQLDAAIEKLGAVIQRDPGYAKAYRYLGLAYGQKNLWDEAVDMLQQAIALKPQDVLSLKNLGIAYLRQEQFSEAVEVLQQALQRVPDDAKAKSFFKMALQKQQAQQAVNSEALSPDAPLPPQTGAAGENASYGQPVEIPHNPVQEFLDRGTEFLDNGQHNKAIEMFEEAIRLAPESSDGHFGLGMVYEKLQEKKKAIDAYQKAVTVNPDDSLALKSLKYLKKQKKGFKFPWKK</sequence>
<keyword evidence="2 3" id="KW-0802">TPR repeat</keyword>
<evidence type="ECO:0000313" key="6">
    <source>
        <dbReference type="EMBL" id="PIE32131.1"/>
    </source>
</evidence>
<dbReference type="NCBIfam" id="TIGR02098">
    <property type="entry name" value="MJ0042_CXXC"/>
    <property type="match status" value="1"/>
</dbReference>
<name>A0A2G6K8Y8_9BACT</name>
<dbReference type="InterPro" id="IPR011723">
    <property type="entry name" value="Znf/thioredoxin_put"/>
</dbReference>
<evidence type="ECO:0000256" key="4">
    <source>
        <dbReference type="SAM" id="MobiDB-lite"/>
    </source>
</evidence>
<dbReference type="PROSITE" id="PS50293">
    <property type="entry name" value="TPR_REGION"/>
    <property type="match status" value="4"/>
</dbReference>
<keyword evidence="1" id="KW-0677">Repeat</keyword>
<dbReference type="PROSITE" id="PS50005">
    <property type="entry name" value="TPR"/>
    <property type="match status" value="4"/>
</dbReference>
<feature type="repeat" description="TPR" evidence="3">
    <location>
        <begin position="87"/>
        <end position="120"/>
    </location>
</feature>
<dbReference type="PANTHER" id="PTHR44858">
    <property type="entry name" value="TETRATRICOPEPTIDE REPEAT PROTEIN 6"/>
    <property type="match status" value="1"/>
</dbReference>
<dbReference type="AlphaFoldDB" id="A0A2G6K8Y8"/>
<dbReference type="Pfam" id="PF13717">
    <property type="entry name" value="Zn_ribbon_4"/>
    <property type="match status" value="1"/>
</dbReference>
<evidence type="ECO:0000256" key="3">
    <source>
        <dbReference type="PROSITE-ProRule" id="PRU00339"/>
    </source>
</evidence>
<evidence type="ECO:0000313" key="7">
    <source>
        <dbReference type="Proteomes" id="UP000230821"/>
    </source>
</evidence>
<dbReference type="EMBL" id="PDSK01000117">
    <property type="protein sequence ID" value="PIE32131.1"/>
    <property type="molecule type" value="Genomic_DNA"/>
</dbReference>
<feature type="repeat" description="TPR" evidence="3">
    <location>
        <begin position="243"/>
        <end position="276"/>
    </location>
</feature>
<feature type="domain" description="Zinc finger/thioredoxin putative" evidence="5">
    <location>
        <begin position="1"/>
        <end position="36"/>
    </location>
</feature>
<evidence type="ECO:0000256" key="2">
    <source>
        <dbReference type="ARBA" id="ARBA00022803"/>
    </source>
</evidence>
<protein>
    <recommendedName>
        <fullName evidence="5">Zinc finger/thioredoxin putative domain-containing protein</fullName>
    </recommendedName>
</protein>
<organism evidence="6 7">
    <name type="scientific">candidate division KSB3 bacterium</name>
    <dbReference type="NCBI Taxonomy" id="2044937"/>
    <lineage>
        <taxon>Bacteria</taxon>
        <taxon>candidate division KSB3</taxon>
    </lineage>
</organism>
<dbReference type="Pfam" id="PF14559">
    <property type="entry name" value="TPR_19"/>
    <property type="match status" value="1"/>
</dbReference>
<dbReference type="SMART" id="SM00028">
    <property type="entry name" value="TPR"/>
    <property type="match status" value="5"/>
</dbReference>
<dbReference type="SUPFAM" id="SSF48452">
    <property type="entry name" value="TPR-like"/>
    <property type="match status" value="1"/>
</dbReference>
<gene>
    <name evidence="6" type="ORF">CSA56_16100</name>
</gene>
<dbReference type="Pfam" id="PF13432">
    <property type="entry name" value="TPR_16"/>
    <property type="match status" value="1"/>
</dbReference>
<dbReference type="InterPro" id="IPR019734">
    <property type="entry name" value="TPR_rpt"/>
</dbReference>
<dbReference type="PANTHER" id="PTHR44858:SF1">
    <property type="entry name" value="UDP-N-ACETYLGLUCOSAMINE--PEPTIDE N-ACETYLGLUCOSAMINYLTRANSFERASE SPINDLY-RELATED"/>
    <property type="match status" value="1"/>
</dbReference>
<feature type="region of interest" description="Disordered" evidence="4">
    <location>
        <begin position="172"/>
        <end position="198"/>
    </location>
</feature>
<accession>A0A2G6K8Y8</accession>
<proteinExistence type="predicted"/>